<gene>
    <name evidence="2" type="ORF">HD841_003246</name>
</gene>
<dbReference type="Gene3D" id="3.90.550.10">
    <property type="entry name" value="Spore Coat Polysaccharide Biosynthesis Protein SpsA, Chain A"/>
    <property type="match status" value="1"/>
</dbReference>
<dbReference type="PANTHER" id="PTHR22916">
    <property type="entry name" value="GLYCOSYLTRANSFERASE"/>
    <property type="match status" value="1"/>
</dbReference>
<dbReference type="CDD" id="cd00761">
    <property type="entry name" value="Glyco_tranf_GTA_type"/>
    <property type="match status" value="1"/>
</dbReference>
<evidence type="ECO:0000259" key="1">
    <source>
        <dbReference type="Pfam" id="PF00535"/>
    </source>
</evidence>
<comment type="caution">
    <text evidence="2">The sequence shown here is derived from an EMBL/GenBank/DDBJ whole genome shotgun (WGS) entry which is preliminary data.</text>
</comment>
<protein>
    <submittedName>
        <fullName evidence="2">Glycosyltransferase involved in cell wall biosynthesis</fullName>
    </submittedName>
</protein>
<keyword evidence="2" id="KW-0808">Transferase</keyword>
<accession>A0A7Y9FQG1</accession>
<dbReference type="EMBL" id="JACCBY010000005">
    <property type="protein sequence ID" value="NYD91438.1"/>
    <property type="molecule type" value="Genomic_DNA"/>
</dbReference>
<dbReference type="Pfam" id="PF00535">
    <property type="entry name" value="Glycos_transf_2"/>
    <property type="match status" value="1"/>
</dbReference>
<dbReference type="GO" id="GO:0016758">
    <property type="term" value="F:hexosyltransferase activity"/>
    <property type="evidence" value="ECO:0007669"/>
    <property type="project" value="UniProtKB-ARBA"/>
</dbReference>
<dbReference type="PANTHER" id="PTHR22916:SF3">
    <property type="entry name" value="UDP-GLCNAC:BETAGAL BETA-1,3-N-ACETYLGLUCOSAMINYLTRANSFERASE-LIKE PROTEIN 1"/>
    <property type="match status" value="1"/>
</dbReference>
<reference evidence="2 3" key="1">
    <citation type="submission" date="2020-08" db="EMBL/GenBank/DDBJ databases">
        <title>The Agave Microbiome: Exploring the role of microbial communities in plant adaptations to desert environments.</title>
        <authorList>
            <person name="Partida-Martinez L.P."/>
        </authorList>
    </citation>
    <scope>NUCLEOTIDE SEQUENCE [LARGE SCALE GENOMIC DNA]</scope>
    <source>
        <strain evidence="2 3">AS2.3</strain>
    </source>
</reference>
<evidence type="ECO:0000313" key="3">
    <source>
        <dbReference type="Proteomes" id="UP000517753"/>
    </source>
</evidence>
<dbReference type="AlphaFoldDB" id="A0A7Y9FQG1"/>
<feature type="domain" description="Glycosyltransferase 2-like" evidence="1">
    <location>
        <begin position="23"/>
        <end position="128"/>
    </location>
</feature>
<dbReference type="Proteomes" id="UP000517753">
    <property type="component" value="Unassembled WGS sequence"/>
</dbReference>
<evidence type="ECO:0000313" key="2">
    <source>
        <dbReference type="EMBL" id="NYD91438.1"/>
    </source>
</evidence>
<keyword evidence="3" id="KW-1185">Reference proteome</keyword>
<sequence>MSNIFPNSMAKLRDDTTEDSVDVIMRTKDRPALLGRALSSVIHQQHTNWHIYLVNDGGQAARVDALVDTFADRLANRITVIHNPTSGGVGAAANLGMIRGRSAFVAMHDDDDSWDPAFLKSGVTFLLATENRRFGALLTKWNQIEETLQGDVVERRNVRVEGYDGDVIDFLDVIRTPRIPPIAQLWRRSVANAAGFLNGHMPVLEDWDMNLRALQIADIALLGQALANYHIRVSADAGNYANTVTASVKTHLRYNTLYRNSLLRAYLGHDPSQLGLVAGLLKNAEVVRQSIEHLQIASHRELSGNQHHIDARLDRIEADVRESKAMLEKIWGAITQAA</sequence>
<name>A0A7Y9FQG1_9SPHN</name>
<organism evidence="2 3">
    <name type="scientific">Sphingomonas melonis</name>
    <dbReference type="NCBI Taxonomy" id="152682"/>
    <lineage>
        <taxon>Bacteria</taxon>
        <taxon>Pseudomonadati</taxon>
        <taxon>Pseudomonadota</taxon>
        <taxon>Alphaproteobacteria</taxon>
        <taxon>Sphingomonadales</taxon>
        <taxon>Sphingomonadaceae</taxon>
        <taxon>Sphingomonas</taxon>
    </lineage>
</organism>
<dbReference type="SUPFAM" id="SSF53448">
    <property type="entry name" value="Nucleotide-diphospho-sugar transferases"/>
    <property type="match status" value="1"/>
</dbReference>
<proteinExistence type="predicted"/>
<dbReference type="InterPro" id="IPR001173">
    <property type="entry name" value="Glyco_trans_2-like"/>
</dbReference>
<dbReference type="RefSeq" id="WP_179509860.1">
    <property type="nucleotide sequence ID" value="NZ_JACCBY010000005.1"/>
</dbReference>
<dbReference type="InterPro" id="IPR029044">
    <property type="entry name" value="Nucleotide-diphossugar_trans"/>
</dbReference>